<accession>A0A919KVC8</accession>
<name>A0A919KVC8_9ACTN</name>
<dbReference type="GO" id="GO:0008897">
    <property type="term" value="F:holo-[acyl-carrier-protein] synthase activity"/>
    <property type="evidence" value="ECO:0007669"/>
    <property type="project" value="InterPro"/>
</dbReference>
<dbReference type="InterPro" id="IPR037143">
    <property type="entry name" value="4-PPantetheinyl_Trfase_dom_sf"/>
</dbReference>
<evidence type="ECO:0000313" key="4">
    <source>
        <dbReference type="EMBL" id="GHH73858.1"/>
    </source>
</evidence>
<dbReference type="GO" id="GO:0019878">
    <property type="term" value="P:lysine biosynthetic process via aminoadipic acid"/>
    <property type="evidence" value="ECO:0007669"/>
    <property type="project" value="TreeGrafter"/>
</dbReference>
<comment type="caution">
    <text evidence="4">The sequence shown here is derived from an EMBL/GenBank/DDBJ whole genome shotgun (WGS) entry which is preliminary data.</text>
</comment>
<sequence>MDNASYEPAGPLVAVAASTEVMRHPEAGEHLLGPAEQQRAARFHQASGRLDYVAAHVLVRICAARVLGVDASGLTLAQQCPDCGDPTHGKPYLPGHPDLHVSLSHTRGVVAAAAGHHPVGVDVELPTRTGTPVEVFERVLTEAEMRLVQAHPEPGRAFLRQWVRKEAMVKIGRTTLDTLGGLDLSALPLDTPGELPLHSRFTDLYLLDWQDGGQAGDGGGTGATACAVSTRAPRLATLATLVP</sequence>
<dbReference type="GeneID" id="95354327"/>
<dbReference type="RefSeq" id="WP_190212171.1">
    <property type="nucleotide sequence ID" value="NZ_BNBO01000021.1"/>
</dbReference>
<organism evidence="4 5">
    <name type="scientific">Kitasatospora indigofera</name>
    <dbReference type="NCBI Taxonomy" id="67307"/>
    <lineage>
        <taxon>Bacteria</taxon>
        <taxon>Bacillati</taxon>
        <taxon>Actinomycetota</taxon>
        <taxon>Actinomycetes</taxon>
        <taxon>Kitasatosporales</taxon>
        <taxon>Streptomycetaceae</taxon>
        <taxon>Kitasatospora</taxon>
    </lineage>
</organism>
<dbReference type="Gene3D" id="3.90.470.20">
    <property type="entry name" value="4'-phosphopantetheinyl transferase domain"/>
    <property type="match status" value="1"/>
</dbReference>
<evidence type="ECO:0000313" key="5">
    <source>
        <dbReference type="Proteomes" id="UP000617734"/>
    </source>
</evidence>
<dbReference type="InterPro" id="IPR008278">
    <property type="entry name" value="4-PPantetheinyl_Trfase_dom"/>
</dbReference>
<dbReference type="Pfam" id="PF01648">
    <property type="entry name" value="ACPS"/>
    <property type="match status" value="1"/>
</dbReference>
<evidence type="ECO:0000259" key="3">
    <source>
        <dbReference type="Pfam" id="PF01648"/>
    </source>
</evidence>
<evidence type="ECO:0000256" key="1">
    <source>
        <dbReference type="ARBA" id="ARBA00010990"/>
    </source>
</evidence>
<gene>
    <name evidence="4" type="ORF">GCM10018781_39230</name>
</gene>
<dbReference type="Proteomes" id="UP000617734">
    <property type="component" value="Unassembled WGS sequence"/>
</dbReference>
<dbReference type="EMBL" id="BNBO01000021">
    <property type="protein sequence ID" value="GHH73858.1"/>
    <property type="molecule type" value="Genomic_DNA"/>
</dbReference>
<reference evidence="4" key="2">
    <citation type="submission" date="2020-09" db="EMBL/GenBank/DDBJ databases">
        <authorList>
            <person name="Sun Q."/>
            <person name="Ohkuma M."/>
        </authorList>
    </citation>
    <scope>NUCLEOTIDE SEQUENCE</scope>
    <source>
        <strain evidence="4">JCM 4646</strain>
    </source>
</reference>
<dbReference type="SUPFAM" id="SSF56214">
    <property type="entry name" value="4'-phosphopantetheinyl transferase"/>
    <property type="match status" value="2"/>
</dbReference>
<dbReference type="PANTHER" id="PTHR12215:SF10">
    <property type="entry name" value="L-AMINOADIPATE-SEMIALDEHYDE DEHYDROGENASE-PHOSPHOPANTETHEINYL TRANSFERASE"/>
    <property type="match status" value="1"/>
</dbReference>
<reference evidence="4" key="1">
    <citation type="journal article" date="2014" name="Int. J. Syst. Evol. Microbiol.">
        <title>Complete genome sequence of Corynebacterium casei LMG S-19264T (=DSM 44701T), isolated from a smear-ripened cheese.</title>
        <authorList>
            <consortium name="US DOE Joint Genome Institute (JGI-PGF)"/>
            <person name="Walter F."/>
            <person name="Albersmeier A."/>
            <person name="Kalinowski J."/>
            <person name="Ruckert C."/>
        </authorList>
    </citation>
    <scope>NUCLEOTIDE SEQUENCE</scope>
    <source>
        <strain evidence="4">JCM 4646</strain>
    </source>
</reference>
<dbReference type="PANTHER" id="PTHR12215">
    <property type="entry name" value="PHOSPHOPANTETHEINE TRANSFERASE"/>
    <property type="match status" value="1"/>
</dbReference>
<evidence type="ECO:0000256" key="2">
    <source>
        <dbReference type="ARBA" id="ARBA00022679"/>
    </source>
</evidence>
<dbReference type="InterPro" id="IPR050559">
    <property type="entry name" value="P-Pant_transferase_sf"/>
</dbReference>
<keyword evidence="5" id="KW-1185">Reference proteome</keyword>
<comment type="similarity">
    <text evidence="1">Belongs to the P-Pant transferase superfamily. Gsp/Sfp/HetI/AcpT family.</text>
</comment>
<dbReference type="AlphaFoldDB" id="A0A919KVC8"/>
<feature type="domain" description="4'-phosphopantetheinyl transferase" evidence="3">
    <location>
        <begin position="118"/>
        <end position="189"/>
    </location>
</feature>
<dbReference type="GO" id="GO:0005829">
    <property type="term" value="C:cytosol"/>
    <property type="evidence" value="ECO:0007669"/>
    <property type="project" value="TreeGrafter"/>
</dbReference>
<dbReference type="GO" id="GO:0000287">
    <property type="term" value="F:magnesium ion binding"/>
    <property type="evidence" value="ECO:0007669"/>
    <property type="project" value="InterPro"/>
</dbReference>
<keyword evidence="2" id="KW-0808">Transferase</keyword>
<proteinExistence type="inferred from homology"/>
<protein>
    <recommendedName>
        <fullName evidence="3">4'-phosphopantetheinyl transferase domain-containing protein</fullName>
    </recommendedName>
</protein>